<evidence type="ECO:0000256" key="7">
    <source>
        <dbReference type="ARBA" id="ARBA00041129"/>
    </source>
</evidence>
<comment type="function">
    <text evidence="5 11">Specifically methylates the uridine in position 2552 of 23S rRNA at the 2'-O position of the ribose in the fully assembled 50S ribosomal subunit.</text>
</comment>
<keyword evidence="3 11" id="KW-0808">Transferase</keyword>
<evidence type="ECO:0000256" key="6">
    <source>
        <dbReference type="ARBA" id="ARBA00038861"/>
    </source>
</evidence>
<dbReference type="HAMAP" id="MF_01547">
    <property type="entry name" value="RNA_methyltr_E"/>
    <property type="match status" value="1"/>
</dbReference>
<keyword evidence="4 11" id="KW-0949">S-adenosyl-L-methionine</keyword>
<sequence>MAYIPQDKWAERARKEGYLARSAYKLLDIDRRFKILKPGDLVLDFGSAPGSWIQVARKKISSDGFILGIDTESVSTKIVKTPNFIFIQKDIYDADLFEVIKRAASARKFNAVLSDAAPNTTGQKDIDQSRAHELSLRILDVVKKELKKGGNAVIKVFEGPDTPELIKMAKESFKEVHLIKPEASVKNSKEAYIVAKNFRSEIKPQF</sequence>
<dbReference type="InterPro" id="IPR015507">
    <property type="entry name" value="rRNA-MeTfrase_E"/>
</dbReference>
<feature type="binding site" evidence="11">
    <location>
        <position position="90"/>
    </location>
    <ligand>
        <name>S-adenosyl-L-methionine</name>
        <dbReference type="ChEBI" id="CHEBI:59789"/>
    </ligand>
</feature>
<keyword evidence="11" id="KW-0963">Cytoplasm</keyword>
<feature type="binding site" evidence="11">
    <location>
        <position position="52"/>
    </location>
    <ligand>
        <name>S-adenosyl-L-methionine</name>
        <dbReference type="ChEBI" id="CHEBI:59789"/>
    </ligand>
</feature>
<dbReference type="GO" id="GO:0008650">
    <property type="term" value="F:rRNA (uridine-2'-O-)-methyltransferase activity"/>
    <property type="evidence" value="ECO:0007669"/>
    <property type="project" value="UniProtKB-UniRule"/>
</dbReference>
<dbReference type="AlphaFoldDB" id="A0A0G0Z6R0"/>
<gene>
    <name evidence="11" type="primary">rlmE</name>
    <name evidence="11" type="synonym">ftsJ</name>
    <name evidence="11" type="synonym">rrmJ</name>
    <name evidence="14" type="ORF">UV07_C0009G0056</name>
</gene>
<feature type="binding site" evidence="11">
    <location>
        <position position="115"/>
    </location>
    <ligand>
        <name>S-adenosyl-L-methionine</name>
        <dbReference type="ChEBI" id="CHEBI:59789"/>
    </ligand>
</feature>
<comment type="catalytic activity">
    <reaction evidence="10 11">
        <text>uridine(2552) in 23S rRNA + S-adenosyl-L-methionine = 2'-O-methyluridine(2552) in 23S rRNA + S-adenosyl-L-homocysteine + H(+)</text>
        <dbReference type="Rhea" id="RHEA:42720"/>
        <dbReference type="Rhea" id="RHEA-COMP:10202"/>
        <dbReference type="Rhea" id="RHEA-COMP:10203"/>
        <dbReference type="ChEBI" id="CHEBI:15378"/>
        <dbReference type="ChEBI" id="CHEBI:57856"/>
        <dbReference type="ChEBI" id="CHEBI:59789"/>
        <dbReference type="ChEBI" id="CHEBI:65315"/>
        <dbReference type="ChEBI" id="CHEBI:74478"/>
        <dbReference type="EC" id="2.1.1.166"/>
    </reaction>
</comment>
<feature type="domain" description="Ribosomal RNA methyltransferase FtsJ" evidence="13">
    <location>
        <begin position="18"/>
        <end position="198"/>
    </location>
</feature>
<keyword evidence="2 11" id="KW-0489">Methyltransferase</keyword>
<comment type="caution">
    <text evidence="14">The sequence shown here is derived from an EMBL/GenBank/DDBJ whole genome shotgun (WGS) entry which is preliminary data.</text>
</comment>
<evidence type="ECO:0000259" key="13">
    <source>
        <dbReference type="Pfam" id="PF01728"/>
    </source>
</evidence>
<evidence type="ECO:0000256" key="3">
    <source>
        <dbReference type="ARBA" id="ARBA00022679"/>
    </source>
</evidence>
<organism evidence="14 15">
    <name type="scientific">Candidatus Azambacteria bacterium GW2011_GWB1_42_17</name>
    <dbReference type="NCBI Taxonomy" id="1618615"/>
    <lineage>
        <taxon>Bacteria</taxon>
        <taxon>Candidatus Azamiibacteriota</taxon>
    </lineage>
</organism>
<dbReference type="InterPro" id="IPR029063">
    <property type="entry name" value="SAM-dependent_MTases_sf"/>
</dbReference>
<dbReference type="Gene3D" id="3.40.50.150">
    <property type="entry name" value="Vaccinia Virus protein VP39"/>
    <property type="match status" value="1"/>
</dbReference>
<evidence type="ECO:0000256" key="11">
    <source>
        <dbReference type="HAMAP-Rule" id="MF_01547"/>
    </source>
</evidence>
<evidence type="ECO:0000313" key="15">
    <source>
        <dbReference type="Proteomes" id="UP000033986"/>
    </source>
</evidence>
<dbReference type="GO" id="GO:0005737">
    <property type="term" value="C:cytoplasm"/>
    <property type="evidence" value="ECO:0007669"/>
    <property type="project" value="UniProtKB-SubCell"/>
</dbReference>
<keyword evidence="1 11" id="KW-0698">rRNA processing</keyword>
<dbReference type="Pfam" id="PF01728">
    <property type="entry name" value="FtsJ"/>
    <property type="match status" value="1"/>
</dbReference>
<dbReference type="Proteomes" id="UP000033986">
    <property type="component" value="Unassembled WGS sequence"/>
</dbReference>
<evidence type="ECO:0000256" key="1">
    <source>
        <dbReference type="ARBA" id="ARBA00022552"/>
    </source>
</evidence>
<dbReference type="PANTHER" id="PTHR10920">
    <property type="entry name" value="RIBOSOMAL RNA METHYLTRANSFERASE"/>
    <property type="match status" value="1"/>
</dbReference>
<feature type="binding site" evidence="11">
    <location>
        <position position="50"/>
    </location>
    <ligand>
        <name>S-adenosyl-L-methionine</name>
        <dbReference type="ChEBI" id="CHEBI:59789"/>
    </ligand>
</feature>
<evidence type="ECO:0000256" key="5">
    <source>
        <dbReference type="ARBA" id="ARBA00037569"/>
    </source>
</evidence>
<evidence type="ECO:0000256" key="8">
    <source>
        <dbReference type="ARBA" id="ARBA00041995"/>
    </source>
</evidence>
<dbReference type="PANTHER" id="PTHR10920:SF18">
    <property type="entry name" value="RRNA METHYLTRANSFERASE 2, MITOCHONDRIAL"/>
    <property type="match status" value="1"/>
</dbReference>
<evidence type="ECO:0000256" key="4">
    <source>
        <dbReference type="ARBA" id="ARBA00022691"/>
    </source>
</evidence>
<feature type="binding site" evidence="11">
    <location>
        <position position="70"/>
    </location>
    <ligand>
        <name>S-adenosyl-L-methionine</name>
        <dbReference type="ChEBI" id="CHEBI:59789"/>
    </ligand>
</feature>
<evidence type="ECO:0000256" key="2">
    <source>
        <dbReference type="ARBA" id="ARBA00022603"/>
    </source>
</evidence>
<dbReference type="EMBL" id="LCDB01000009">
    <property type="protein sequence ID" value="KKS44397.1"/>
    <property type="molecule type" value="Genomic_DNA"/>
</dbReference>
<comment type="similarity">
    <text evidence="11">Belongs to the class I-like SAM-binding methyltransferase superfamily. RNA methyltransferase RlmE family.</text>
</comment>
<reference evidence="14 15" key="1">
    <citation type="journal article" date="2015" name="Nature">
        <title>rRNA introns, odd ribosomes, and small enigmatic genomes across a large radiation of phyla.</title>
        <authorList>
            <person name="Brown C.T."/>
            <person name="Hug L.A."/>
            <person name="Thomas B.C."/>
            <person name="Sharon I."/>
            <person name="Castelle C.J."/>
            <person name="Singh A."/>
            <person name="Wilkins M.J."/>
            <person name="Williams K.H."/>
            <person name="Banfield J.F."/>
        </authorList>
    </citation>
    <scope>NUCLEOTIDE SEQUENCE [LARGE SCALE GENOMIC DNA]</scope>
</reference>
<dbReference type="EC" id="2.1.1.166" evidence="6 11"/>
<protein>
    <recommendedName>
        <fullName evidence="7 11">Ribosomal RNA large subunit methyltransferase E</fullName>
        <ecNumber evidence="6 11">2.1.1.166</ecNumber>
    </recommendedName>
    <alternativeName>
        <fullName evidence="9 11">23S rRNA Um2552 methyltransferase</fullName>
    </alternativeName>
    <alternativeName>
        <fullName evidence="8 11">rRNA (uridine-2'-O-)-methyltransferase</fullName>
    </alternativeName>
</protein>
<comment type="subcellular location">
    <subcellularLocation>
        <location evidence="11">Cytoplasm</location>
    </subcellularLocation>
</comment>
<dbReference type="InterPro" id="IPR050082">
    <property type="entry name" value="RNA_methyltr_RlmE"/>
</dbReference>
<name>A0A0G0Z6R0_9BACT</name>
<feature type="active site" description="Proton acceptor" evidence="11 12">
    <location>
        <position position="155"/>
    </location>
</feature>
<evidence type="ECO:0000256" key="10">
    <source>
        <dbReference type="ARBA" id="ARBA00048970"/>
    </source>
</evidence>
<accession>A0A0G0Z6R0</accession>
<dbReference type="PIRSF" id="PIRSF005461">
    <property type="entry name" value="23S_rRNA_mtase"/>
    <property type="match status" value="1"/>
</dbReference>
<evidence type="ECO:0000313" key="14">
    <source>
        <dbReference type="EMBL" id="KKS44397.1"/>
    </source>
</evidence>
<proteinExistence type="inferred from homology"/>
<evidence type="ECO:0000256" key="12">
    <source>
        <dbReference type="PIRSR" id="PIRSR005461-1"/>
    </source>
</evidence>
<evidence type="ECO:0000256" key="9">
    <source>
        <dbReference type="ARBA" id="ARBA00042745"/>
    </source>
</evidence>
<dbReference type="SUPFAM" id="SSF53335">
    <property type="entry name" value="S-adenosyl-L-methionine-dependent methyltransferases"/>
    <property type="match status" value="1"/>
</dbReference>
<dbReference type="InterPro" id="IPR002877">
    <property type="entry name" value="RNA_MeTrfase_FtsJ_dom"/>
</dbReference>